<dbReference type="AlphaFoldDB" id="A0A401FYX6"/>
<name>A0A401FYX6_9BACT</name>
<proteinExistence type="predicted"/>
<dbReference type="PANTHER" id="PTHR35566">
    <property type="entry name" value="BLR3599 PROTEIN"/>
    <property type="match status" value="1"/>
</dbReference>
<accession>A0A401FYX6</accession>
<dbReference type="NCBIfam" id="TIGR03353">
    <property type="entry name" value="VI_chp_4"/>
    <property type="match status" value="1"/>
</dbReference>
<reference evidence="2" key="2">
    <citation type="submission" date="2019-01" db="EMBL/GenBank/DDBJ databases">
        <title>Genome sequence of Desulfonema ishimotonii strain Tokyo 01.</title>
        <authorList>
            <person name="Fukui M."/>
        </authorList>
    </citation>
    <scope>NUCLEOTIDE SEQUENCE [LARGE SCALE GENOMIC DNA]</scope>
    <source>
        <strain evidence="2">Tokyo 01</strain>
    </source>
</reference>
<comment type="caution">
    <text evidence="1">The sequence shown here is derived from an EMBL/GenBank/DDBJ whole genome shotgun (WGS) entry which is preliminary data.</text>
</comment>
<keyword evidence="2" id="KW-1185">Reference proteome</keyword>
<evidence type="ECO:0000313" key="2">
    <source>
        <dbReference type="Proteomes" id="UP000288096"/>
    </source>
</evidence>
<gene>
    <name evidence="1" type="ORF">DENIS_3113</name>
</gene>
<dbReference type="Pfam" id="PF05936">
    <property type="entry name" value="T6SS_VasE"/>
    <property type="match status" value="1"/>
</dbReference>
<evidence type="ECO:0000313" key="1">
    <source>
        <dbReference type="EMBL" id="GBC62150.1"/>
    </source>
</evidence>
<reference evidence="2" key="1">
    <citation type="submission" date="2017-11" db="EMBL/GenBank/DDBJ databases">
        <authorList>
            <person name="Watanabe M."/>
            <person name="Kojima H."/>
        </authorList>
    </citation>
    <scope>NUCLEOTIDE SEQUENCE [LARGE SCALE GENOMIC DNA]</scope>
    <source>
        <strain evidence="2">Tokyo 01</strain>
    </source>
</reference>
<dbReference type="RefSeq" id="WP_124329349.1">
    <property type="nucleotide sequence ID" value="NZ_BEXT01000001.1"/>
</dbReference>
<dbReference type="EMBL" id="BEXT01000001">
    <property type="protein sequence ID" value="GBC62150.1"/>
    <property type="molecule type" value="Genomic_DNA"/>
</dbReference>
<dbReference type="Proteomes" id="UP000288096">
    <property type="component" value="Unassembled WGS sequence"/>
</dbReference>
<sequence>MADAHHLPPAIHWHEGMLLAPQHFQQLSGRHEALLHYHLTATAPFHWGVRKLEIDTSLLRVNGIFRVVRLEAVVPDGTVICHLPDAESLETDLNPYIPDVMENQKLLTVHLAVPVRRPGTAPVRGEIERFRAVEGEPVPDESTGDTAVAIPRLHPRISLLVTDEPSPRYSAFPLMRVRYENEKFDRTDFIPPRLTAASDSEITVLCREVADLLRRKAEILAEKLQADAMNLETRFSIHSLVSGLPGFEAILGTGCAHPFLLYLSLCSLAGNVTVVGSDPIPPRFSTPYDHNDLRATFEYARQYIFRMIEEGIFESYDVIPFDFSPENRIFALDLKPEWTADEKLTWAEDHLVIGVKGRSGMTGPEVREWMGQSLIGSASKIDSLRERKILGASRTEMREDKTLVPPKDVLLFTVAADPRFVLPGEALQIRNLGESDAEHVPLEIALYLRRKVRQPAPGETP</sequence>
<dbReference type="PANTHER" id="PTHR35566:SF1">
    <property type="entry name" value="TYPE VI SECRETION SYSTEM BASEPLATE COMPONENT TSSK1"/>
    <property type="match status" value="1"/>
</dbReference>
<protein>
    <submittedName>
        <fullName evidence="1">Type VI secretion system baseplate subunit TssK</fullName>
    </submittedName>
</protein>
<organism evidence="1 2">
    <name type="scientific">Desulfonema ishimotonii</name>
    <dbReference type="NCBI Taxonomy" id="45657"/>
    <lineage>
        <taxon>Bacteria</taxon>
        <taxon>Pseudomonadati</taxon>
        <taxon>Thermodesulfobacteriota</taxon>
        <taxon>Desulfobacteria</taxon>
        <taxon>Desulfobacterales</taxon>
        <taxon>Desulfococcaceae</taxon>
        <taxon>Desulfonema</taxon>
    </lineage>
</organism>
<dbReference type="InterPro" id="IPR010263">
    <property type="entry name" value="T6SS_TssK"/>
</dbReference>
<dbReference type="OrthoDB" id="9775333at2"/>